<feature type="domain" description="PASTA" evidence="14">
    <location>
        <begin position="399"/>
        <end position="467"/>
    </location>
</feature>
<evidence type="ECO:0000256" key="7">
    <source>
        <dbReference type="ARBA" id="ARBA00022840"/>
    </source>
</evidence>
<dbReference type="Gene3D" id="3.30.10.20">
    <property type="match status" value="4"/>
</dbReference>
<gene>
    <name evidence="15" type="ORF">APC1461_0073</name>
</gene>
<evidence type="ECO:0000256" key="9">
    <source>
        <dbReference type="ARBA" id="ARBA00048679"/>
    </source>
</evidence>
<dbReference type="PANTHER" id="PTHR43289:SF6">
    <property type="entry name" value="SERINE_THREONINE-PROTEIN KINASE NEKL-3"/>
    <property type="match status" value="1"/>
</dbReference>
<feature type="region of interest" description="Disordered" evidence="11">
    <location>
        <begin position="431"/>
        <end position="453"/>
    </location>
</feature>
<evidence type="ECO:0000256" key="2">
    <source>
        <dbReference type="ARBA" id="ARBA00022527"/>
    </source>
</evidence>
<keyword evidence="12" id="KW-1133">Transmembrane helix</keyword>
<feature type="domain" description="Protein kinase" evidence="13">
    <location>
        <begin position="14"/>
        <end position="285"/>
    </location>
</feature>
<dbReference type="EC" id="2.7.11.1" evidence="1"/>
<dbReference type="InterPro" id="IPR011009">
    <property type="entry name" value="Kinase-like_dom_sf"/>
</dbReference>
<dbReference type="Proteomes" id="UP000232928">
    <property type="component" value="Unassembled WGS sequence"/>
</dbReference>
<evidence type="ECO:0000256" key="11">
    <source>
        <dbReference type="SAM" id="MobiDB-lite"/>
    </source>
</evidence>
<evidence type="ECO:0000256" key="3">
    <source>
        <dbReference type="ARBA" id="ARBA00022679"/>
    </source>
</evidence>
<dbReference type="SUPFAM" id="SSF56112">
    <property type="entry name" value="Protein kinase-like (PK-like)"/>
    <property type="match status" value="1"/>
</dbReference>
<keyword evidence="12" id="KW-0472">Membrane</keyword>
<evidence type="ECO:0000256" key="8">
    <source>
        <dbReference type="ARBA" id="ARBA00047899"/>
    </source>
</evidence>
<dbReference type="CDD" id="cd14014">
    <property type="entry name" value="STKc_PknB_like"/>
    <property type="match status" value="1"/>
</dbReference>
<dbReference type="Pfam" id="PF03793">
    <property type="entry name" value="PASTA"/>
    <property type="match status" value="4"/>
</dbReference>
<keyword evidence="6 15" id="KW-0418">Kinase</keyword>
<evidence type="ECO:0000256" key="4">
    <source>
        <dbReference type="ARBA" id="ARBA00022737"/>
    </source>
</evidence>
<dbReference type="CDD" id="cd06577">
    <property type="entry name" value="PASTA_pknB"/>
    <property type="match status" value="4"/>
</dbReference>
<dbReference type="SMART" id="SM00220">
    <property type="entry name" value="S_TKc"/>
    <property type="match status" value="1"/>
</dbReference>
<dbReference type="PROSITE" id="PS50011">
    <property type="entry name" value="PROTEIN_KINASE_DOM"/>
    <property type="match status" value="1"/>
</dbReference>
<dbReference type="SMART" id="SM00740">
    <property type="entry name" value="PASTA"/>
    <property type="match status" value="4"/>
</dbReference>
<dbReference type="PROSITE" id="PS00107">
    <property type="entry name" value="PROTEIN_KINASE_ATP"/>
    <property type="match status" value="1"/>
</dbReference>
<protein>
    <recommendedName>
        <fullName evidence="1">non-specific serine/threonine protein kinase</fullName>
        <ecNumber evidence="1">2.7.11.1</ecNumber>
    </recommendedName>
</protein>
<evidence type="ECO:0000259" key="13">
    <source>
        <dbReference type="PROSITE" id="PS50011"/>
    </source>
</evidence>
<dbReference type="FunFam" id="3.30.200.20:FF:000035">
    <property type="entry name" value="Serine/threonine protein kinase Stk1"/>
    <property type="match status" value="1"/>
</dbReference>
<dbReference type="InterPro" id="IPR005543">
    <property type="entry name" value="PASTA_dom"/>
</dbReference>
<dbReference type="Pfam" id="PF00069">
    <property type="entry name" value="Pkinase"/>
    <property type="match status" value="1"/>
</dbReference>
<dbReference type="Gene3D" id="3.30.200.20">
    <property type="entry name" value="Phosphorylase Kinase, domain 1"/>
    <property type="match status" value="1"/>
</dbReference>
<feature type="compositionally biased region" description="Gly residues" evidence="11">
    <location>
        <begin position="685"/>
        <end position="703"/>
    </location>
</feature>
<sequence length="703" mass="73828">MSTSMPTALAGGRYQLGQLIGRGGMAEVHVALDTRLGRTVAVKIMRADLANDDIFLARFRREAHAVAQMNNPNIVNIYDSGEELVSSESGDTERLPYIVMEYVKGQTLRDIIKVNGALSQRDCEQVMLGVLNALDYSHRMGIIHRDIKPGNIMISEQGVVKVMDFGIARALDDSATTMTQSQGVVGTAQYLSPEQARGETVDMRSDLYSAGCVLYEMLTGRPPFTGDSAVAIAYQHVSEVATPPSAVVPGLPKMWDSICAKAMAKDRQNRYATACEFKTDILTYMNGGVPVAAAFNPLTDLSNMKARKEAERDLPTTPVEPQQQPTQAFNPVTGQFEQIPPANGANSAALQSRAQQRAAAAKAKKRKKIIIGSAIAAIVAVLVIVGIMFAMNGSGNKSSEDTVTIPEVCNASTSKDNIKLKLERLGLKMTEKQDTDSTEPEGTCTKMSPDAGSKVARGSAVKVWFSAGPQSTQVPDVKERSQEEARSILESAGFKVNATVKTEDSADIAKDMVTRTDPAAGQSVPKGTTITIYVSSGMTTVPSNLVGQSKDSVLQQYEGKFSFTVEQESSDTVEAGLITRVSPDSGSSIAQGGFITIWVSAGKEKVAVPNITAGTDYATAELMLKAVGLKAQASGPTDSTAVVVSINPGAGSQVDAGSTVTITTKAGSTGDNNGNGSTGDNNGNGNTGGNAGGSGSTGPGGDK</sequence>
<dbReference type="PROSITE" id="PS00108">
    <property type="entry name" value="PROTEIN_KINASE_ST"/>
    <property type="match status" value="1"/>
</dbReference>
<keyword evidence="4" id="KW-0677">Repeat</keyword>
<comment type="caution">
    <text evidence="15">The sequence shown here is derived from an EMBL/GenBank/DDBJ whole genome shotgun (WGS) entry which is preliminary data.</text>
</comment>
<feature type="transmembrane region" description="Helical" evidence="12">
    <location>
        <begin position="369"/>
        <end position="391"/>
    </location>
</feature>
<dbReference type="GO" id="GO:0004674">
    <property type="term" value="F:protein serine/threonine kinase activity"/>
    <property type="evidence" value="ECO:0007669"/>
    <property type="project" value="UniProtKB-KW"/>
</dbReference>
<comment type="catalytic activity">
    <reaction evidence="9">
        <text>L-seryl-[protein] + ATP = O-phospho-L-seryl-[protein] + ADP + H(+)</text>
        <dbReference type="Rhea" id="RHEA:17989"/>
        <dbReference type="Rhea" id="RHEA-COMP:9863"/>
        <dbReference type="Rhea" id="RHEA-COMP:11604"/>
        <dbReference type="ChEBI" id="CHEBI:15378"/>
        <dbReference type="ChEBI" id="CHEBI:29999"/>
        <dbReference type="ChEBI" id="CHEBI:30616"/>
        <dbReference type="ChEBI" id="CHEBI:83421"/>
        <dbReference type="ChEBI" id="CHEBI:456216"/>
        <dbReference type="EC" id="2.7.11.1"/>
    </reaction>
</comment>
<evidence type="ECO:0000259" key="14">
    <source>
        <dbReference type="PROSITE" id="PS51178"/>
    </source>
</evidence>
<name>A0A2N0TLP3_BIFLN</name>
<keyword evidence="3" id="KW-0808">Transferase</keyword>
<dbReference type="PROSITE" id="PS51178">
    <property type="entry name" value="PASTA"/>
    <property type="match status" value="3"/>
</dbReference>
<dbReference type="AlphaFoldDB" id="A0A2N0TLP3"/>
<dbReference type="PANTHER" id="PTHR43289">
    <property type="entry name" value="MITOGEN-ACTIVATED PROTEIN KINASE KINASE KINASE 20-RELATED"/>
    <property type="match status" value="1"/>
</dbReference>
<evidence type="ECO:0000256" key="10">
    <source>
        <dbReference type="PROSITE-ProRule" id="PRU10141"/>
    </source>
</evidence>
<feature type="compositionally biased region" description="Low complexity" evidence="11">
    <location>
        <begin position="667"/>
        <end position="684"/>
    </location>
</feature>
<dbReference type="Gene3D" id="1.10.510.10">
    <property type="entry name" value="Transferase(Phosphotransferase) domain 1"/>
    <property type="match status" value="1"/>
</dbReference>
<dbReference type="RefSeq" id="WP_101027289.1">
    <property type="nucleotide sequence ID" value="NZ_PJEG01000003.1"/>
</dbReference>
<evidence type="ECO:0000256" key="5">
    <source>
        <dbReference type="ARBA" id="ARBA00022741"/>
    </source>
</evidence>
<dbReference type="GO" id="GO:0045717">
    <property type="term" value="P:negative regulation of fatty acid biosynthetic process"/>
    <property type="evidence" value="ECO:0007669"/>
    <property type="project" value="UniProtKB-ARBA"/>
</dbReference>
<dbReference type="InterPro" id="IPR000719">
    <property type="entry name" value="Prot_kinase_dom"/>
</dbReference>
<feature type="binding site" evidence="10">
    <location>
        <position position="43"/>
    </location>
    <ligand>
        <name>ATP</name>
        <dbReference type="ChEBI" id="CHEBI:30616"/>
    </ligand>
</feature>
<reference evidence="15 16" key="1">
    <citation type="submission" date="2017-12" db="EMBL/GenBank/DDBJ databases">
        <title>Bifidobacterium longum APC/DPC strains.</title>
        <authorList>
            <person name="Arboleya S."/>
        </authorList>
    </citation>
    <scope>NUCLEOTIDE SEQUENCE [LARGE SCALE GENOMIC DNA]</scope>
    <source>
        <strain evidence="15 16">APC1461</strain>
    </source>
</reference>
<feature type="domain" description="PASTA" evidence="14">
    <location>
        <begin position="602"/>
        <end position="666"/>
    </location>
</feature>
<dbReference type="InterPro" id="IPR017441">
    <property type="entry name" value="Protein_kinase_ATP_BS"/>
</dbReference>
<proteinExistence type="predicted"/>
<feature type="compositionally biased region" description="Polar residues" evidence="11">
    <location>
        <begin position="655"/>
        <end position="666"/>
    </location>
</feature>
<evidence type="ECO:0000256" key="1">
    <source>
        <dbReference type="ARBA" id="ARBA00012513"/>
    </source>
</evidence>
<feature type="region of interest" description="Disordered" evidence="11">
    <location>
        <begin position="648"/>
        <end position="703"/>
    </location>
</feature>
<dbReference type="FunFam" id="1.10.510.10:FF:000021">
    <property type="entry name" value="Serine/threonine protein kinase"/>
    <property type="match status" value="1"/>
</dbReference>
<evidence type="ECO:0000313" key="16">
    <source>
        <dbReference type="Proteomes" id="UP000232928"/>
    </source>
</evidence>
<keyword evidence="12" id="KW-0812">Transmembrane</keyword>
<evidence type="ECO:0000313" key="15">
    <source>
        <dbReference type="EMBL" id="PKD15657.1"/>
    </source>
</evidence>
<keyword evidence="2" id="KW-0723">Serine/threonine-protein kinase</keyword>
<comment type="catalytic activity">
    <reaction evidence="8">
        <text>L-threonyl-[protein] + ATP = O-phospho-L-threonyl-[protein] + ADP + H(+)</text>
        <dbReference type="Rhea" id="RHEA:46608"/>
        <dbReference type="Rhea" id="RHEA-COMP:11060"/>
        <dbReference type="Rhea" id="RHEA-COMP:11605"/>
        <dbReference type="ChEBI" id="CHEBI:15378"/>
        <dbReference type="ChEBI" id="CHEBI:30013"/>
        <dbReference type="ChEBI" id="CHEBI:30616"/>
        <dbReference type="ChEBI" id="CHEBI:61977"/>
        <dbReference type="ChEBI" id="CHEBI:456216"/>
        <dbReference type="EC" id="2.7.11.1"/>
    </reaction>
</comment>
<dbReference type="EMBL" id="PJEG01000003">
    <property type="protein sequence ID" value="PKD15657.1"/>
    <property type="molecule type" value="Genomic_DNA"/>
</dbReference>
<keyword evidence="5 10" id="KW-0547">Nucleotide-binding</keyword>
<dbReference type="GO" id="GO:0005524">
    <property type="term" value="F:ATP binding"/>
    <property type="evidence" value="ECO:0007669"/>
    <property type="project" value="UniProtKB-UniRule"/>
</dbReference>
<evidence type="ECO:0000256" key="12">
    <source>
        <dbReference type="SAM" id="Phobius"/>
    </source>
</evidence>
<dbReference type="InterPro" id="IPR008271">
    <property type="entry name" value="Ser/Thr_kinase_AS"/>
</dbReference>
<keyword evidence="7 10" id="KW-0067">ATP-binding</keyword>
<accession>A0A2N0TLP3</accession>
<evidence type="ECO:0000256" key="6">
    <source>
        <dbReference type="ARBA" id="ARBA00022777"/>
    </source>
</evidence>
<organism evidence="15 16">
    <name type="scientific">Bifidobacterium longum</name>
    <dbReference type="NCBI Taxonomy" id="216816"/>
    <lineage>
        <taxon>Bacteria</taxon>
        <taxon>Bacillati</taxon>
        <taxon>Actinomycetota</taxon>
        <taxon>Actinomycetes</taxon>
        <taxon>Bifidobacteriales</taxon>
        <taxon>Bifidobacteriaceae</taxon>
        <taxon>Bifidobacterium</taxon>
    </lineage>
</organism>
<dbReference type="NCBIfam" id="NF033483">
    <property type="entry name" value="PknB_PASTA_kin"/>
    <property type="match status" value="1"/>
</dbReference>
<feature type="domain" description="PASTA" evidence="14">
    <location>
        <begin position="468"/>
        <end position="536"/>
    </location>
</feature>